<organism evidence="3 4">
    <name type="scientific">Vitreoscilla filiformis</name>
    <dbReference type="NCBI Taxonomy" id="63"/>
    <lineage>
        <taxon>Bacteria</taxon>
        <taxon>Pseudomonadati</taxon>
        <taxon>Pseudomonadota</taxon>
        <taxon>Betaproteobacteria</taxon>
        <taxon>Neisseriales</taxon>
        <taxon>Neisseriaceae</taxon>
        <taxon>Vitreoscilla</taxon>
    </lineage>
</organism>
<evidence type="ECO:0000313" key="3">
    <source>
        <dbReference type="EMBL" id="ASM76276.1"/>
    </source>
</evidence>
<comment type="similarity">
    <text evidence="1">Belongs to the bacterial sugar transferase family.</text>
</comment>
<evidence type="ECO:0000313" key="4">
    <source>
        <dbReference type="Proteomes" id="UP000199729"/>
    </source>
</evidence>
<keyword evidence="3" id="KW-0808">Transferase</keyword>
<dbReference type="AlphaFoldDB" id="A0A221KB91"/>
<accession>A0A221KB91</accession>
<dbReference type="PANTHER" id="PTHR30576:SF20">
    <property type="entry name" value="QUINOVOSAMINEPHOSPHOTRANSFERAE-RELATED"/>
    <property type="match status" value="1"/>
</dbReference>
<sequence length="199" mass="22154">MCRMKRAFDVLASALGLALLWLPGLVVAALIRWDSPGPVFFRQERVGRFGRPFRIHKFRTMRVNAEQAGQLTVGADARITRIGAFLRAHRLDELPQLIDVFLGDMSLVGPRPEVPRYVAHYPAALRDVVLSVRPGITDPASLRFRNESEQLAAAADPEREYIEVILPAKLACAADYAQHASFVTDVGVLLRTLKVLVTR</sequence>
<evidence type="ECO:0000256" key="1">
    <source>
        <dbReference type="ARBA" id="ARBA00006464"/>
    </source>
</evidence>
<protein>
    <submittedName>
        <fullName evidence="3">Sugar transferase</fullName>
    </submittedName>
</protein>
<dbReference type="Proteomes" id="UP000199729">
    <property type="component" value="Chromosome"/>
</dbReference>
<feature type="domain" description="Bacterial sugar transferase" evidence="2">
    <location>
        <begin position="5"/>
        <end position="197"/>
    </location>
</feature>
<dbReference type="PANTHER" id="PTHR30576">
    <property type="entry name" value="COLANIC BIOSYNTHESIS UDP-GLUCOSE LIPID CARRIER TRANSFERASE"/>
    <property type="match status" value="1"/>
</dbReference>
<dbReference type="InterPro" id="IPR003362">
    <property type="entry name" value="Bact_transf"/>
</dbReference>
<proteinExistence type="inferred from homology"/>
<reference evidence="3 4" key="1">
    <citation type="submission" date="2017-07" db="EMBL/GenBank/DDBJ databases">
        <title>Complete Genome Sequence of the cosmetic ferment Vitreoscilla filiformis (ATCC15551).</title>
        <authorList>
            <person name="Contreras S."/>
            <person name="Sagory-Zalkind P."/>
            <person name="Blanquart H."/>
            <person name="Iltis A."/>
            <person name="Morand S.C."/>
        </authorList>
    </citation>
    <scope>NUCLEOTIDE SEQUENCE [LARGE SCALE GENOMIC DNA]</scope>
    <source>
        <strain evidence="3 4">ATCC 15551</strain>
    </source>
</reference>
<name>A0A221KB91_VITFI</name>
<gene>
    <name evidence="3" type="ORF">VITFI_CDS0497</name>
</gene>
<dbReference type="EMBL" id="CP022423">
    <property type="protein sequence ID" value="ASM76276.1"/>
    <property type="molecule type" value="Genomic_DNA"/>
</dbReference>
<dbReference type="Pfam" id="PF02397">
    <property type="entry name" value="Bac_transf"/>
    <property type="match status" value="1"/>
</dbReference>
<dbReference type="GO" id="GO:0016780">
    <property type="term" value="F:phosphotransferase activity, for other substituted phosphate groups"/>
    <property type="evidence" value="ECO:0007669"/>
    <property type="project" value="TreeGrafter"/>
</dbReference>
<dbReference type="KEGG" id="vff:VITFI_CDS0497"/>
<keyword evidence="4" id="KW-1185">Reference proteome</keyword>
<evidence type="ECO:0000259" key="2">
    <source>
        <dbReference type="Pfam" id="PF02397"/>
    </source>
</evidence>